<dbReference type="InterPro" id="IPR054710">
    <property type="entry name" value="Tri101-like_N"/>
</dbReference>
<reference evidence="3 4" key="1">
    <citation type="submission" date="2016-10" db="EMBL/GenBank/DDBJ databases">
        <title>Proteomics and genomics reveal pathogen-plant mechanisms compatible with a hemibiotrophic lifestyle of Diplodia corticola.</title>
        <authorList>
            <person name="Fernandes I."/>
            <person name="De Jonge R."/>
            <person name="Van De Peer Y."/>
            <person name="Devreese B."/>
            <person name="Alves A."/>
            <person name="Esteves A.C."/>
        </authorList>
    </citation>
    <scope>NUCLEOTIDE SEQUENCE [LARGE SCALE GENOMIC DNA]</scope>
    <source>
        <strain evidence="3 4">CBS 112549</strain>
    </source>
</reference>
<keyword evidence="4" id="KW-1185">Reference proteome</keyword>
<dbReference type="GO" id="GO:0044550">
    <property type="term" value="P:secondary metabolite biosynthetic process"/>
    <property type="evidence" value="ECO:0007669"/>
    <property type="project" value="TreeGrafter"/>
</dbReference>
<name>A0A1J9RJ41_9PEZI</name>
<proteinExistence type="predicted"/>
<gene>
    <name evidence="3" type="ORF">BKCO1_37000222</name>
</gene>
<evidence type="ECO:0000259" key="2">
    <source>
        <dbReference type="Pfam" id="PF22664"/>
    </source>
</evidence>
<sequence>MAKFVRFSTLDQSLSPIYVSVFFCFAFPDSSKKSAALSCLGASLQRVFAEQPHLSGTVSITRKRIEYDTTIPVDVVASGHLVAKVVDHVTYDQLAARRFPSDLLPRDMFAPKPHSVGSDDPCMQVLLLQANFIPGGLVLSVTYQHNAMDGSSAADVCRKLAAYTRAFSSGLLGTYQPSDPQPDLVPPAVLCASSSSDTAPTIDAPEYDFNNTPIDLGAATATARVLRFPAEAVRQLKRRVTEQLARRPGGAPWVSTVDCLSALLWVGVLRSRAARLAADDIVRFSTAVDVRTRLGPELLPPTAFVGYGVLLAMAQLPLSSFPDHLPHSHLPLPLSVANVAHAARAIRHAVAAVDADYVRARVTLIAALPDPSAAAMAALRAVDIARTGLFLTSWATFAADAVFDIPGLQPGGPRRADAVCRPSGAAVGAANLLPRVRDTEDDADWEALLHLSRDDMERFIDEDLLLLP</sequence>
<dbReference type="RefSeq" id="XP_020128839.1">
    <property type="nucleotide sequence ID" value="XM_020275111.1"/>
</dbReference>
<evidence type="ECO:0000256" key="1">
    <source>
        <dbReference type="ARBA" id="ARBA00022679"/>
    </source>
</evidence>
<organism evidence="3 4">
    <name type="scientific">Diplodia corticola</name>
    <dbReference type="NCBI Taxonomy" id="236234"/>
    <lineage>
        <taxon>Eukaryota</taxon>
        <taxon>Fungi</taxon>
        <taxon>Dikarya</taxon>
        <taxon>Ascomycota</taxon>
        <taxon>Pezizomycotina</taxon>
        <taxon>Dothideomycetes</taxon>
        <taxon>Dothideomycetes incertae sedis</taxon>
        <taxon>Botryosphaeriales</taxon>
        <taxon>Botryosphaeriaceae</taxon>
        <taxon>Diplodia</taxon>
    </lineage>
</organism>
<dbReference type="GeneID" id="31015372"/>
<dbReference type="OrthoDB" id="1862401at2759"/>
<dbReference type="EMBL" id="MNUE01000037">
    <property type="protein sequence ID" value="OJD32579.1"/>
    <property type="molecule type" value="Genomic_DNA"/>
</dbReference>
<dbReference type="GO" id="GO:0016747">
    <property type="term" value="F:acyltransferase activity, transferring groups other than amino-acyl groups"/>
    <property type="evidence" value="ECO:0007669"/>
    <property type="project" value="TreeGrafter"/>
</dbReference>
<dbReference type="Proteomes" id="UP000183809">
    <property type="component" value="Unassembled WGS sequence"/>
</dbReference>
<dbReference type="AlphaFoldDB" id="A0A1J9RJ41"/>
<keyword evidence="1 3" id="KW-0808">Transferase</keyword>
<comment type="caution">
    <text evidence="3">The sequence shown here is derived from an EMBL/GenBank/DDBJ whole genome shotgun (WGS) entry which is preliminary data.</text>
</comment>
<feature type="domain" description="Trichothecene 3-O-acetyltransferase-like N-terminal" evidence="2">
    <location>
        <begin position="17"/>
        <end position="160"/>
    </location>
</feature>
<dbReference type="PANTHER" id="PTHR31642:SF310">
    <property type="entry name" value="FATTY ALCOHOL:CAFFEOYL-COA ACYLTRANSFERASE"/>
    <property type="match status" value="1"/>
</dbReference>
<dbReference type="InterPro" id="IPR050317">
    <property type="entry name" value="Plant_Fungal_Acyltransferase"/>
</dbReference>
<dbReference type="Pfam" id="PF22664">
    <property type="entry name" value="TRI-like_N"/>
    <property type="match status" value="1"/>
</dbReference>
<evidence type="ECO:0000313" key="3">
    <source>
        <dbReference type="EMBL" id="OJD32579.1"/>
    </source>
</evidence>
<dbReference type="InterPro" id="IPR023213">
    <property type="entry name" value="CAT-like_dom_sf"/>
</dbReference>
<dbReference type="PANTHER" id="PTHR31642">
    <property type="entry name" value="TRICHOTHECENE 3-O-ACETYLTRANSFERASE"/>
    <property type="match status" value="1"/>
</dbReference>
<protein>
    <submittedName>
        <fullName evidence="3">Trichothecene 3-o-acetyltransferase</fullName>
    </submittedName>
</protein>
<accession>A0A1J9RJ41</accession>
<dbReference type="STRING" id="236234.A0A1J9RJ41"/>
<evidence type="ECO:0000313" key="4">
    <source>
        <dbReference type="Proteomes" id="UP000183809"/>
    </source>
</evidence>
<dbReference type="Gene3D" id="3.30.559.10">
    <property type="entry name" value="Chloramphenicol acetyltransferase-like domain"/>
    <property type="match status" value="2"/>
</dbReference>